<dbReference type="PANTHER" id="PTHR11261:SF3">
    <property type="entry name" value="RETINOL-BINDING PROTEIN 3"/>
    <property type="match status" value="1"/>
</dbReference>
<dbReference type="CDD" id="cd07563">
    <property type="entry name" value="Peptidase_S41_IRBP"/>
    <property type="match status" value="1"/>
</dbReference>
<evidence type="ECO:0000313" key="3">
    <source>
        <dbReference type="Proteomes" id="UP001303614"/>
    </source>
</evidence>
<feature type="domain" description="Tail specific protease" evidence="1">
    <location>
        <begin position="93"/>
        <end position="300"/>
    </location>
</feature>
<dbReference type="InterPro" id="IPR005151">
    <property type="entry name" value="Tail-specific_protease"/>
</dbReference>
<evidence type="ECO:0000259" key="1">
    <source>
        <dbReference type="SMART" id="SM00245"/>
    </source>
</evidence>
<sequence length="340" mass="36634">MGITCALAFSVAQAAPVLDQNEQRALPQAVADALDAQYIDPGLAKRMRQALRQHAARGDYAAIADPAALAKRLTDDLRAVSHDGHLWLEYHPEAARDEPLTPSRAELDAARPAVARDNFAFDKVERLAGNIGYLKFRIFAYPYLAAATASSAMDFVAHSDALIIDLRDNAGGDPAMVAYLASYLFDERVRLNDIYSRSSGSSEQYWTTPGLPGRAFGGRKPLYILTSRQTFSAAEDFAYALQTLGRATIVGESTGGGAHPSRGFKVSAHFVAVVPYARSVSPITHTNWEGSGVVPDVTVSAAQAQDTAYRLSIERLIAASSNPDEVAGLRALLEPGRRQD</sequence>
<name>A0ABU5PXQ8_9XANT</name>
<dbReference type="Gene3D" id="3.30.750.44">
    <property type="match status" value="1"/>
</dbReference>
<dbReference type="PANTHER" id="PTHR11261">
    <property type="entry name" value="INTERPHOTORECEPTOR RETINOID-BINDING PROTEIN"/>
    <property type="match status" value="1"/>
</dbReference>
<dbReference type="EMBL" id="JAYFSO010000011">
    <property type="protein sequence ID" value="MEA5124232.1"/>
    <property type="molecule type" value="Genomic_DNA"/>
</dbReference>
<reference evidence="2 3" key="1">
    <citation type="submission" date="2023-12" db="EMBL/GenBank/DDBJ databases">
        <title>Genome sequencing of Xanthomonas floridensis.</title>
        <authorList>
            <person name="Greer S."/>
            <person name="Harrison J."/>
            <person name="Grant M."/>
            <person name="Vicente J."/>
            <person name="Studholme D."/>
        </authorList>
    </citation>
    <scope>NUCLEOTIDE SEQUENCE [LARGE SCALE GENOMIC DNA]</scope>
    <source>
        <strain evidence="2 3">WHRI 8848</strain>
    </source>
</reference>
<evidence type="ECO:0000313" key="2">
    <source>
        <dbReference type="EMBL" id="MEA5124232.1"/>
    </source>
</evidence>
<dbReference type="RefSeq" id="WP_239692257.1">
    <property type="nucleotide sequence ID" value="NZ_JAYFSN010000009.1"/>
</dbReference>
<comment type="caution">
    <text evidence="2">The sequence shown here is derived from an EMBL/GenBank/DDBJ whole genome shotgun (WGS) entry which is preliminary data.</text>
</comment>
<dbReference type="Pfam" id="PF03572">
    <property type="entry name" value="Peptidase_S41"/>
    <property type="match status" value="1"/>
</dbReference>
<dbReference type="InterPro" id="IPR029045">
    <property type="entry name" value="ClpP/crotonase-like_dom_sf"/>
</dbReference>
<dbReference type="Pfam" id="PF11918">
    <property type="entry name" value="Peptidase_S41_N"/>
    <property type="match status" value="1"/>
</dbReference>
<dbReference type="Gene3D" id="3.90.226.10">
    <property type="entry name" value="2-enoyl-CoA Hydratase, Chain A, domain 1"/>
    <property type="match status" value="1"/>
</dbReference>
<accession>A0ABU5PXQ8</accession>
<gene>
    <name evidence="2" type="ORF">VB146_10255</name>
</gene>
<dbReference type="SMART" id="SM00245">
    <property type="entry name" value="TSPc"/>
    <property type="match status" value="1"/>
</dbReference>
<proteinExistence type="predicted"/>
<protein>
    <submittedName>
        <fullName evidence="2">S41 family peptidase</fullName>
    </submittedName>
</protein>
<dbReference type="Proteomes" id="UP001303614">
    <property type="component" value="Unassembled WGS sequence"/>
</dbReference>
<keyword evidence="3" id="KW-1185">Reference proteome</keyword>
<organism evidence="2 3">
    <name type="scientific">Xanthomonas floridensis</name>
    <dbReference type="NCBI Taxonomy" id="1843580"/>
    <lineage>
        <taxon>Bacteria</taxon>
        <taxon>Pseudomonadati</taxon>
        <taxon>Pseudomonadota</taxon>
        <taxon>Gammaproteobacteria</taxon>
        <taxon>Lysobacterales</taxon>
        <taxon>Lysobacteraceae</taxon>
        <taxon>Xanthomonas</taxon>
    </lineage>
</organism>
<dbReference type="SUPFAM" id="SSF52096">
    <property type="entry name" value="ClpP/crotonase"/>
    <property type="match status" value="1"/>
</dbReference>